<feature type="non-terminal residue" evidence="1">
    <location>
        <position position="1"/>
    </location>
</feature>
<evidence type="ECO:0000313" key="1">
    <source>
        <dbReference type="EMBL" id="PKB93785.1"/>
    </source>
</evidence>
<evidence type="ECO:0000313" key="2">
    <source>
        <dbReference type="Proteomes" id="UP000232722"/>
    </source>
</evidence>
<name>A0A2N0NGV7_9GLOM</name>
<comment type="caution">
    <text evidence="1">The sequence shown here is derived from an EMBL/GenBank/DDBJ whole genome shotgun (WGS) entry which is preliminary data.</text>
</comment>
<reference evidence="1 2" key="2">
    <citation type="submission" date="2017-09" db="EMBL/GenBank/DDBJ databases">
        <title>Extensive intraspecific genome diversity in a model arbuscular mycorrhizal fungus.</title>
        <authorList>
            <person name="Chen E.C."/>
            <person name="Morin E."/>
            <person name="Beaudet D."/>
            <person name="Noel J."/>
            <person name="Ndikumana S."/>
            <person name="Charron P."/>
            <person name="St-Onge C."/>
            <person name="Giorgi J."/>
            <person name="Grigoriev I.V."/>
            <person name="Roux C."/>
            <person name="Martin F.M."/>
            <person name="Corradi N."/>
        </authorList>
    </citation>
    <scope>NUCLEOTIDE SEQUENCE [LARGE SCALE GENOMIC DNA]</scope>
    <source>
        <strain evidence="1 2">A5</strain>
    </source>
</reference>
<gene>
    <name evidence="1" type="ORF">RhiirA5_440330</name>
</gene>
<accession>A0A2N0NGV7</accession>
<protein>
    <submittedName>
        <fullName evidence="1">Uncharacterized protein</fullName>
    </submittedName>
</protein>
<dbReference type="Proteomes" id="UP000232722">
    <property type="component" value="Unassembled WGS sequence"/>
</dbReference>
<reference evidence="1 2" key="1">
    <citation type="submission" date="2016-04" db="EMBL/GenBank/DDBJ databases">
        <title>Genome analyses suggest a sexual origin of heterokaryosis in a supposedly ancient asexual fungus.</title>
        <authorList>
            <person name="Ropars J."/>
            <person name="Sedzielewska K."/>
            <person name="Noel J."/>
            <person name="Charron P."/>
            <person name="Farinelli L."/>
            <person name="Marton T."/>
            <person name="Kruger M."/>
            <person name="Pelin A."/>
            <person name="Brachmann A."/>
            <person name="Corradi N."/>
        </authorList>
    </citation>
    <scope>NUCLEOTIDE SEQUENCE [LARGE SCALE GENOMIC DNA]</scope>
    <source>
        <strain evidence="1 2">A5</strain>
    </source>
</reference>
<sequence>YKAKAAVQACDKGQVSCEGYRILASISQDLNNINDAEIVYNIQQLIGKGGQQNVVDILKYLISGLIERKILDVMNPKIHLRISDDGRNVGQKVKQVMITCSIFDDIDNLY</sequence>
<dbReference type="AlphaFoldDB" id="A0A2N0NGV7"/>
<dbReference type="EMBL" id="LLXJ01007257">
    <property type="protein sequence ID" value="PKB93785.1"/>
    <property type="molecule type" value="Genomic_DNA"/>
</dbReference>
<organism evidence="1 2">
    <name type="scientific">Rhizophagus irregularis</name>
    <dbReference type="NCBI Taxonomy" id="588596"/>
    <lineage>
        <taxon>Eukaryota</taxon>
        <taxon>Fungi</taxon>
        <taxon>Fungi incertae sedis</taxon>
        <taxon>Mucoromycota</taxon>
        <taxon>Glomeromycotina</taxon>
        <taxon>Glomeromycetes</taxon>
        <taxon>Glomerales</taxon>
        <taxon>Glomeraceae</taxon>
        <taxon>Rhizophagus</taxon>
    </lineage>
</organism>
<proteinExistence type="predicted"/>